<dbReference type="RefSeq" id="WP_071164750.1">
    <property type="nucleotide sequence ID" value="NZ_CP017812.1"/>
</dbReference>
<dbReference type="PANTHER" id="PTHR32125">
    <property type="entry name" value="2-C-METHYL-D-ERYTHRITOL 4-PHOSPHATE CYTIDYLYLTRANSFERASE, CHLOROPLASTIC"/>
    <property type="match status" value="1"/>
</dbReference>
<proteinExistence type="inferred from homology"/>
<evidence type="ECO:0000256" key="5">
    <source>
        <dbReference type="ARBA" id="ARBA00019056"/>
    </source>
</evidence>
<evidence type="ECO:0000313" key="10">
    <source>
        <dbReference type="Proteomes" id="UP000176288"/>
    </source>
</evidence>
<dbReference type="SUPFAM" id="SSF53448">
    <property type="entry name" value="Nucleotide-diphospho-sugar transferases"/>
    <property type="match status" value="1"/>
</dbReference>
<dbReference type="CDD" id="cd02516">
    <property type="entry name" value="CDP-ME_synthetase"/>
    <property type="match status" value="1"/>
</dbReference>
<keyword evidence="7 9" id="KW-0548">Nucleotidyltransferase</keyword>
<dbReference type="NCBIfam" id="TIGR00453">
    <property type="entry name" value="ispD"/>
    <property type="match status" value="1"/>
</dbReference>
<dbReference type="Gene3D" id="3.90.550.10">
    <property type="entry name" value="Spore Coat Polysaccharide Biosynthesis Protein SpsA, Chain A"/>
    <property type="match status" value="1"/>
</dbReference>
<comment type="pathway">
    <text evidence="2">Isoprenoid biosynthesis; isopentenyl diphosphate biosynthesis via DXP pathway; isopentenyl diphosphate from 1-deoxy-D-xylulose 5-phosphate: step 2/6.</text>
</comment>
<dbReference type="InterPro" id="IPR001228">
    <property type="entry name" value="IspD"/>
</dbReference>
<dbReference type="EMBL" id="CP017812">
    <property type="protein sequence ID" value="AOZ73287.1"/>
    <property type="molecule type" value="Genomic_DNA"/>
</dbReference>
<dbReference type="STRING" id="1912795.BK816_08360"/>
<dbReference type="InterPro" id="IPR029044">
    <property type="entry name" value="Nucleotide-diphossugar_trans"/>
</dbReference>
<evidence type="ECO:0000256" key="8">
    <source>
        <dbReference type="ARBA" id="ARBA00023229"/>
    </source>
</evidence>
<evidence type="ECO:0000256" key="2">
    <source>
        <dbReference type="ARBA" id="ARBA00004787"/>
    </source>
</evidence>
<dbReference type="GO" id="GO:0019288">
    <property type="term" value="P:isopentenyl diphosphate biosynthetic process, methylerythritol 4-phosphate pathway"/>
    <property type="evidence" value="ECO:0007669"/>
    <property type="project" value="UniProtKB-UniPathway"/>
</dbReference>
<comment type="similarity">
    <text evidence="3">Belongs to the IspD/TarI cytidylyltransferase family. IspD subfamily.</text>
</comment>
<dbReference type="OrthoDB" id="9802561at2"/>
<keyword evidence="6 9" id="KW-0808">Transferase</keyword>
<evidence type="ECO:0000256" key="1">
    <source>
        <dbReference type="ARBA" id="ARBA00001282"/>
    </source>
</evidence>
<evidence type="ECO:0000256" key="3">
    <source>
        <dbReference type="ARBA" id="ARBA00009789"/>
    </source>
</evidence>
<dbReference type="InterPro" id="IPR050088">
    <property type="entry name" value="IspD/TarI_cytidylyltransf_bact"/>
</dbReference>
<gene>
    <name evidence="9" type="ORF">BK816_08360</name>
</gene>
<sequence length="255" mass="26861">MTKSDDCPSWQLVLTAAGSGTRLGAGIPKALVEIAGKPLLTWAFERVAGAPGLEKIVVTAPETDLPAFQACLPDNYPHPCTFVAGGDTRAASVQAGLKALKAQLAADHAATSNDHANFDSRVLVHDAARTWCPPEVFATVASSLTDQVRAVIPALPVVDTIKTIRIAEDGEWVETTPARDLLRAVQTPQGFWLNQVLALGQSPEATSASVTDEASLYEAHGIGVKLVAGSPSALKITNPEDLEWLSREIAGNPNK</sequence>
<accession>A0A1D9MLV4</accession>
<dbReference type="PROSITE" id="PS01295">
    <property type="entry name" value="ISPD"/>
    <property type="match status" value="1"/>
</dbReference>
<evidence type="ECO:0000313" key="9">
    <source>
        <dbReference type="EMBL" id="AOZ73287.1"/>
    </source>
</evidence>
<dbReference type="AlphaFoldDB" id="A0A1D9MLV4"/>
<dbReference type="InterPro" id="IPR034683">
    <property type="entry name" value="IspD/TarI"/>
</dbReference>
<dbReference type="UniPathway" id="UPA00056">
    <property type="reaction ID" value="UER00093"/>
</dbReference>
<organism evidence="9 10">
    <name type="scientific">Boudabousia tangfeifanii</name>
    <dbReference type="NCBI Taxonomy" id="1912795"/>
    <lineage>
        <taxon>Bacteria</taxon>
        <taxon>Bacillati</taxon>
        <taxon>Actinomycetota</taxon>
        <taxon>Actinomycetes</taxon>
        <taxon>Actinomycetales</taxon>
        <taxon>Actinomycetaceae</taxon>
        <taxon>Boudabousia</taxon>
    </lineage>
</organism>
<keyword evidence="8" id="KW-0414">Isoprene biosynthesis</keyword>
<dbReference type="GO" id="GO:0050518">
    <property type="term" value="F:2-C-methyl-D-erythritol 4-phosphate cytidylyltransferase activity"/>
    <property type="evidence" value="ECO:0007669"/>
    <property type="project" value="UniProtKB-EC"/>
</dbReference>
<evidence type="ECO:0000256" key="4">
    <source>
        <dbReference type="ARBA" id="ARBA00012526"/>
    </source>
</evidence>
<dbReference type="EC" id="2.7.7.60" evidence="4"/>
<comment type="catalytic activity">
    <reaction evidence="1">
        <text>2-C-methyl-D-erythritol 4-phosphate + CTP + H(+) = 4-CDP-2-C-methyl-D-erythritol + diphosphate</text>
        <dbReference type="Rhea" id="RHEA:13429"/>
        <dbReference type="ChEBI" id="CHEBI:15378"/>
        <dbReference type="ChEBI" id="CHEBI:33019"/>
        <dbReference type="ChEBI" id="CHEBI:37563"/>
        <dbReference type="ChEBI" id="CHEBI:57823"/>
        <dbReference type="ChEBI" id="CHEBI:58262"/>
        <dbReference type="EC" id="2.7.7.60"/>
    </reaction>
</comment>
<name>A0A1D9MLV4_9ACTO</name>
<dbReference type="KEGG" id="avu:BK816_08360"/>
<dbReference type="InterPro" id="IPR018294">
    <property type="entry name" value="ISPD_synthase_CS"/>
</dbReference>
<reference evidence="9 10" key="1">
    <citation type="submission" date="2016-10" db="EMBL/GenBank/DDBJ databases">
        <title>Actinomyces aegypiusis sp. nov., isolated from the Aegypius monachus in Qinghai Tibet Plateau China.</title>
        <authorList>
            <person name="Wang Y."/>
        </authorList>
    </citation>
    <scope>NUCLEOTIDE SEQUENCE [LARGE SCALE GENOMIC DNA]</scope>
    <source>
        <strain evidence="9 10">VUL4_3</strain>
    </source>
</reference>
<dbReference type="Proteomes" id="UP000176288">
    <property type="component" value="Chromosome"/>
</dbReference>
<dbReference type="Pfam" id="PF01128">
    <property type="entry name" value="IspD"/>
    <property type="match status" value="1"/>
</dbReference>
<evidence type="ECO:0000256" key="7">
    <source>
        <dbReference type="ARBA" id="ARBA00022695"/>
    </source>
</evidence>
<protein>
    <recommendedName>
        <fullName evidence="5">2-C-methyl-D-erythritol 4-phosphate cytidylyltransferase</fullName>
        <ecNumber evidence="4">2.7.7.60</ecNumber>
    </recommendedName>
</protein>
<keyword evidence="10" id="KW-1185">Reference proteome</keyword>
<dbReference type="PANTHER" id="PTHR32125:SF4">
    <property type="entry name" value="2-C-METHYL-D-ERYTHRITOL 4-PHOSPHATE CYTIDYLYLTRANSFERASE, CHLOROPLASTIC"/>
    <property type="match status" value="1"/>
</dbReference>
<evidence type="ECO:0000256" key="6">
    <source>
        <dbReference type="ARBA" id="ARBA00022679"/>
    </source>
</evidence>